<dbReference type="AlphaFoldDB" id="A0A078A5W9"/>
<sequence length="314" mass="36576">MRRQQYLEIKFKPFIQANQCNYPITYITNSDFITTNEIQLISKNDQIIVYHFQTQNNELAHLDKINFRIIAQTEIYNSSSLNQPLNISIKVVKPNSQGPKFYKKLEQLDIYPGEIKYYKFPDIFDFDNDSLKEAQLDLFRAQQFVLGSFPRFFISPEVKYIGNYSIKVTLIDDNVNPLQSIYYFRVNVLKIPPVKITTTPQQQIIGEFNDEYLSSKYANSKIVKATLKSVNLNGLAKVTFNTRLSVPQQFYDIDNKTLILKIYGISGLERQIDFSWNIVSFKQSQLEIQLVFKNPSQISVEVILGILKNFNIEI</sequence>
<dbReference type="EMBL" id="CCKQ01006291">
    <property type="protein sequence ID" value="CDW77589.1"/>
    <property type="molecule type" value="Genomic_DNA"/>
</dbReference>
<evidence type="ECO:0000313" key="2">
    <source>
        <dbReference type="Proteomes" id="UP000039865"/>
    </source>
</evidence>
<reference evidence="1 2" key="1">
    <citation type="submission" date="2014-06" db="EMBL/GenBank/DDBJ databases">
        <authorList>
            <person name="Swart Estienne"/>
        </authorList>
    </citation>
    <scope>NUCLEOTIDE SEQUENCE [LARGE SCALE GENOMIC DNA]</scope>
    <source>
        <strain evidence="1 2">130c</strain>
    </source>
</reference>
<name>A0A078A5W9_STYLE</name>
<gene>
    <name evidence="1" type="primary">Contig9030.g9658</name>
    <name evidence="1" type="ORF">STYLEM_6552</name>
</gene>
<evidence type="ECO:0000313" key="1">
    <source>
        <dbReference type="EMBL" id="CDW77589.1"/>
    </source>
</evidence>
<accession>A0A078A5W9</accession>
<organism evidence="1 2">
    <name type="scientific">Stylonychia lemnae</name>
    <name type="common">Ciliate</name>
    <dbReference type="NCBI Taxonomy" id="5949"/>
    <lineage>
        <taxon>Eukaryota</taxon>
        <taxon>Sar</taxon>
        <taxon>Alveolata</taxon>
        <taxon>Ciliophora</taxon>
        <taxon>Intramacronucleata</taxon>
        <taxon>Spirotrichea</taxon>
        <taxon>Stichotrichia</taxon>
        <taxon>Sporadotrichida</taxon>
        <taxon>Oxytrichidae</taxon>
        <taxon>Stylonychinae</taxon>
        <taxon>Stylonychia</taxon>
    </lineage>
</organism>
<dbReference type="InParanoid" id="A0A078A5W9"/>
<protein>
    <submittedName>
        <fullName evidence="1">Uncharacterized protein</fullName>
    </submittedName>
</protein>
<proteinExistence type="predicted"/>
<keyword evidence="2" id="KW-1185">Reference proteome</keyword>
<dbReference type="Proteomes" id="UP000039865">
    <property type="component" value="Unassembled WGS sequence"/>
</dbReference>